<evidence type="ECO:0000256" key="11">
    <source>
        <dbReference type="SAM" id="Phobius"/>
    </source>
</evidence>
<dbReference type="PRINTS" id="PR00245">
    <property type="entry name" value="OLFACTORYR"/>
</dbReference>
<dbReference type="RefSeq" id="XP_033780582.1">
    <property type="nucleotide sequence ID" value="XM_033924691.1"/>
</dbReference>
<keyword evidence="4 11" id="KW-0812">Transmembrane</keyword>
<keyword evidence="7" id="KW-0297">G-protein coupled receptor</keyword>
<organism evidence="13 14">
    <name type="scientific">Geotrypetes seraphini</name>
    <name type="common">Gaboon caecilian</name>
    <name type="synonym">Caecilia seraphini</name>
    <dbReference type="NCBI Taxonomy" id="260995"/>
    <lineage>
        <taxon>Eukaryota</taxon>
        <taxon>Metazoa</taxon>
        <taxon>Chordata</taxon>
        <taxon>Craniata</taxon>
        <taxon>Vertebrata</taxon>
        <taxon>Euteleostomi</taxon>
        <taxon>Amphibia</taxon>
        <taxon>Gymnophiona</taxon>
        <taxon>Geotrypetes</taxon>
    </lineage>
</organism>
<evidence type="ECO:0000259" key="12">
    <source>
        <dbReference type="PROSITE" id="PS50262"/>
    </source>
</evidence>
<feature type="transmembrane region" description="Helical" evidence="11">
    <location>
        <begin position="77"/>
        <end position="97"/>
    </location>
</feature>
<evidence type="ECO:0000256" key="9">
    <source>
        <dbReference type="ARBA" id="ARBA00023170"/>
    </source>
</evidence>
<dbReference type="KEGG" id="gsh:117350413"/>
<dbReference type="GeneID" id="117350413"/>
<protein>
    <submittedName>
        <fullName evidence="14">Olfactory receptor 10G4-like</fullName>
    </submittedName>
</protein>
<keyword evidence="9" id="KW-0675">Receptor</keyword>
<dbReference type="GO" id="GO:0004984">
    <property type="term" value="F:olfactory receptor activity"/>
    <property type="evidence" value="ECO:0007669"/>
    <property type="project" value="InterPro"/>
</dbReference>
<dbReference type="Proteomes" id="UP000515159">
    <property type="component" value="Chromosome 16"/>
</dbReference>
<feature type="transmembrane region" description="Helical" evidence="11">
    <location>
        <begin position="218"/>
        <end position="241"/>
    </location>
</feature>
<keyword evidence="8 11" id="KW-0472">Membrane</keyword>
<dbReference type="GO" id="GO:0004930">
    <property type="term" value="F:G protein-coupled receptor activity"/>
    <property type="evidence" value="ECO:0007669"/>
    <property type="project" value="UniProtKB-KW"/>
</dbReference>
<dbReference type="OrthoDB" id="5975390at2759"/>
<keyword evidence="2" id="KW-1003">Cell membrane</keyword>
<reference evidence="14" key="1">
    <citation type="submission" date="2025-08" db="UniProtKB">
        <authorList>
            <consortium name="RefSeq"/>
        </authorList>
    </citation>
    <scope>IDENTIFICATION</scope>
</reference>
<dbReference type="AlphaFoldDB" id="A0A6P8NW06"/>
<evidence type="ECO:0000256" key="5">
    <source>
        <dbReference type="ARBA" id="ARBA00022725"/>
    </source>
</evidence>
<dbReference type="Pfam" id="PF13853">
    <property type="entry name" value="7tm_4"/>
    <property type="match status" value="1"/>
</dbReference>
<evidence type="ECO:0000256" key="1">
    <source>
        <dbReference type="ARBA" id="ARBA00004651"/>
    </source>
</evidence>
<dbReference type="InterPro" id="IPR017452">
    <property type="entry name" value="GPCR_Rhodpsn_7TM"/>
</dbReference>
<dbReference type="GO" id="GO:0005886">
    <property type="term" value="C:plasma membrane"/>
    <property type="evidence" value="ECO:0007669"/>
    <property type="project" value="UniProtKB-SubCell"/>
</dbReference>
<name>A0A6P8NW06_GEOSA</name>
<dbReference type="CDD" id="cd13954">
    <property type="entry name" value="7tmA_OR"/>
    <property type="match status" value="1"/>
</dbReference>
<evidence type="ECO:0000256" key="4">
    <source>
        <dbReference type="ARBA" id="ARBA00022692"/>
    </source>
</evidence>
<feature type="domain" description="G-protein coupled receptors family 1 profile" evidence="12">
    <location>
        <begin position="56"/>
        <end position="303"/>
    </location>
</feature>
<sequence length="323" mass="36855">MQLKLDTDSYAMLSNYGEGNYTNVKEFILLGLPHAKEFAIPLFVLFSSIYMCTVVWNLLILIIIWRDPQLHTPMYFFLFNLALIDIWLSSVTVPKMAANLLEERKVISFSGCVAQLYFYHFLASTECYLYTVMAYDRYAAICHPLHYTKIMNKRFCLQMAAGTWLTGFIHSLIHTILTFRLPYCRSNLIQYFFCDIPPILKLACSSTYLNEVVITIDIGIVCITCFLLILVSYGHIILAILKISTAEGRRRTFSTCVSHITVVILLLGPVSVIYARPQTVQSMDGAFGVFNSMAPPMLNPIIYTLRNKEVKSAIKKLRSRNVT</sequence>
<dbReference type="InterPro" id="IPR000276">
    <property type="entry name" value="GPCR_Rhodpsn"/>
</dbReference>
<keyword evidence="13" id="KW-1185">Reference proteome</keyword>
<evidence type="ECO:0000256" key="8">
    <source>
        <dbReference type="ARBA" id="ARBA00023136"/>
    </source>
</evidence>
<dbReference type="SUPFAM" id="SSF81321">
    <property type="entry name" value="Family A G protein-coupled receptor-like"/>
    <property type="match status" value="1"/>
</dbReference>
<dbReference type="InterPro" id="IPR050516">
    <property type="entry name" value="Olfactory_GPCR"/>
</dbReference>
<dbReference type="FunFam" id="1.20.1070.10:FF:000001">
    <property type="entry name" value="Olfactory receptor"/>
    <property type="match status" value="1"/>
</dbReference>
<comment type="subcellular location">
    <subcellularLocation>
        <location evidence="1">Cell membrane</location>
        <topology evidence="1">Multi-pass membrane protein</topology>
    </subcellularLocation>
</comment>
<keyword evidence="5" id="KW-0552">Olfaction</keyword>
<evidence type="ECO:0000256" key="3">
    <source>
        <dbReference type="ARBA" id="ARBA00022606"/>
    </source>
</evidence>
<evidence type="ECO:0000256" key="10">
    <source>
        <dbReference type="ARBA" id="ARBA00023224"/>
    </source>
</evidence>
<keyword evidence="10" id="KW-0807">Transducer</keyword>
<evidence type="ECO:0000313" key="14">
    <source>
        <dbReference type="RefSeq" id="XP_033780582.1"/>
    </source>
</evidence>
<dbReference type="Gene3D" id="1.20.1070.10">
    <property type="entry name" value="Rhodopsin 7-helix transmembrane proteins"/>
    <property type="match status" value="1"/>
</dbReference>
<dbReference type="FunCoup" id="A0A6P8NW06">
    <property type="interactions" value="306"/>
</dbReference>
<keyword evidence="6 11" id="KW-1133">Transmembrane helix</keyword>
<dbReference type="InterPro" id="IPR000725">
    <property type="entry name" value="Olfact_rcpt"/>
</dbReference>
<feature type="transmembrane region" description="Helical" evidence="11">
    <location>
        <begin position="38"/>
        <end position="65"/>
    </location>
</feature>
<dbReference type="PANTHER" id="PTHR26452">
    <property type="entry name" value="OLFACTORY RECEPTOR"/>
    <property type="match status" value="1"/>
</dbReference>
<feature type="transmembrane region" description="Helical" evidence="11">
    <location>
        <begin position="253"/>
        <end position="274"/>
    </location>
</feature>
<gene>
    <name evidence="14" type="primary">LOC117350413</name>
</gene>
<evidence type="ECO:0000256" key="7">
    <source>
        <dbReference type="ARBA" id="ARBA00023040"/>
    </source>
</evidence>
<feature type="transmembrane region" description="Helical" evidence="11">
    <location>
        <begin position="286"/>
        <end position="305"/>
    </location>
</feature>
<evidence type="ECO:0000256" key="6">
    <source>
        <dbReference type="ARBA" id="ARBA00022989"/>
    </source>
</evidence>
<proteinExistence type="predicted"/>
<dbReference type="PROSITE" id="PS50262">
    <property type="entry name" value="G_PROTEIN_RECEP_F1_2"/>
    <property type="match status" value="1"/>
</dbReference>
<accession>A0A6P8NW06</accession>
<feature type="transmembrane region" description="Helical" evidence="11">
    <location>
        <begin position="117"/>
        <end position="135"/>
    </location>
</feature>
<evidence type="ECO:0000313" key="13">
    <source>
        <dbReference type="Proteomes" id="UP000515159"/>
    </source>
</evidence>
<dbReference type="PRINTS" id="PR00237">
    <property type="entry name" value="GPCRRHODOPSN"/>
</dbReference>
<feature type="transmembrane region" description="Helical" evidence="11">
    <location>
        <begin position="155"/>
        <end position="177"/>
    </location>
</feature>
<keyword evidence="3" id="KW-0716">Sensory transduction</keyword>
<dbReference type="InParanoid" id="A0A6P8NW06"/>
<evidence type="ECO:0000256" key="2">
    <source>
        <dbReference type="ARBA" id="ARBA00022475"/>
    </source>
</evidence>